<dbReference type="GO" id="GO:0016491">
    <property type="term" value="F:oxidoreductase activity"/>
    <property type="evidence" value="ECO:0007669"/>
    <property type="project" value="InterPro"/>
</dbReference>
<dbReference type="Proteomes" id="UP000606922">
    <property type="component" value="Unassembled WGS sequence"/>
</dbReference>
<evidence type="ECO:0000313" key="2">
    <source>
        <dbReference type="EMBL" id="GGB11292.1"/>
    </source>
</evidence>
<dbReference type="Pfam" id="PF04954">
    <property type="entry name" value="SIP"/>
    <property type="match status" value="1"/>
</dbReference>
<reference evidence="2" key="1">
    <citation type="journal article" date="2014" name="Int. J. Syst. Evol. Microbiol.">
        <title>Complete genome sequence of Corynebacterium casei LMG S-19264T (=DSM 44701T), isolated from a smear-ripened cheese.</title>
        <authorList>
            <consortium name="US DOE Joint Genome Institute (JGI-PGF)"/>
            <person name="Walter F."/>
            <person name="Albersmeier A."/>
            <person name="Kalinowski J."/>
            <person name="Ruckert C."/>
        </authorList>
    </citation>
    <scope>NUCLEOTIDE SEQUENCE</scope>
    <source>
        <strain evidence="2">CGMCC 1.12813</strain>
    </source>
</reference>
<dbReference type="Gene3D" id="3.40.50.80">
    <property type="entry name" value="Nucleotide-binding domain of ferredoxin-NADP reductase (FNR) module"/>
    <property type="match status" value="1"/>
</dbReference>
<evidence type="ECO:0000259" key="1">
    <source>
        <dbReference type="PROSITE" id="PS51384"/>
    </source>
</evidence>
<dbReference type="RefSeq" id="WP_188511312.1">
    <property type="nucleotide sequence ID" value="NZ_BMGB01000002.1"/>
</dbReference>
<dbReference type="PANTHER" id="PTHR30157">
    <property type="entry name" value="FERRIC REDUCTASE, NADPH-DEPENDENT"/>
    <property type="match status" value="1"/>
</dbReference>
<dbReference type="Pfam" id="PF08021">
    <property type="entry name" value="FAD_binding_9"/>
    <property type="match status" value="1"/>
</dbReference>
<dbReference type="InterPro" id="IPR017938">
    <property type="entry name" value="Riboflavin_synthase-like_b-brl"/>
</dbReference>
<reference evidence="2" key="2">
    <citation type="submission" date="2020-09" db="EMBL/GenBank/DDBJ databases">
        <authorList>
            <person name="Sun Q."/>
            <person name="Zhou Y."/>
        </authorList>
    </citation>
    <scope>NUCLEOTIDE SEQUENCE</scope>
    <source>
        <strain evidence="2">CGMCC 1.12813</strain>
    </source>
</reference>
<dbReference type="InterPro" id="IPR007037">
    <property type="entry name" value="SIP_rossman_dom"/>
</dbReference>
<protein>
    <submittedName>
        <fullName evidence="2">Siderophore-interacting protein</fullName>
    </submittedName>
</protein>
<proteinExistence type="predicted"/>
<name>A0A916WM52_9MICO</name>
<feature type="domain" description="FAD-binding FR-type" evidence="1">
    <location>
        <begin position="12"/>
        <end position="137"/>
    </location>
</feature>
<dbReference type="PROSITE" id="PS51384">
    <property type="entry name" value="FAD_FR"/>
    <property type="match status" value="1"/>
</dbReference>
<keyword evidence="3" id="KW-1185">Reference proteome</keyword>
<organism evidence="2 3">
    <name type="scientific">Conyzicola nivalis</name>
    <dbReference type="NCBI Taxonomy" id="1477021"/>
    <lineage>
        <taxon>Bacteria</taxon>
        <taxon>Bacillati</taxon>
        <taxon>Actinomycetota</taxon>
        <taxon>Actinomycetes</taxon>
        <taxon>Micrococcales</taxon>
        <taxon>Microbacteriaceae</taxon>
        <taxon>Conyzicola</taxon>
    </lineage>
</organism>
<dbReference type="EMBL" id="BMGB01000002">
    <property type="protein sequence ID" value="GGB11292.1"/>
    <property type="molecule type" value="Genomic_DNA"/>
</dbReference>
<dbReference type="AlphaFoldDB" id="A0A916WM52"/>
<dbReference type="InterPro" id="IPR039374">
    <property type="entry name" value="SIP_fam"/>
</dbReference>
<dbReference type="InterPro" id="IPR013113">
    <property type="entry name" value="SIP_FAD-bd"/>
</dbReference>
<evidence type="ECO:0000313" key="3">
    <source>
        <dbReference type="Proteomes" id="UP000606922"/>
    </source>
</evidence>
<accession>A0A916WM52</accession>
<dbReference type="SUPFAM" id="SSF63380">
    <property type="entry name" value="Riboflavin synthase domain-like"/>
    <property type="match status" value="1"/>
</dbReference>
<dbReference type="InterPro" id="IPR039261">
    <property type="entry name" value="FNR_nucleotide-bd"/>
</dbReference>
<sequence>MTTQTPPARAARPQIVLSVVRTEWLAPRMVRVVAGGPGFDDLSASDFTDRYTKLVFVRPELGLEPPYDIPALRDSLPQEHWPVVRTYTIRSVDYESREIAVDFVVHGTEGVAGPWAANARPGDPLVLAGVGGGYSPSPQTGWHVLAGDESAIPAISSAIGALAPNARGIVHIEVEDASDEHQLEAPVGVAVNWIHRGHDRDASLLAAAIDAAEWPDDTVQVFAHGEREAMKAVRAVLAERGVPRERFSLSGYWAYGRTEDRFQAEKREPIGKIAD</sequence>
<dbReference type="PANTHER" id="PTHR30157:SF0">
    <property type="entry name" value="NADPH-DEPENDENT FERRIC-CHELATE REDUCTASE"/>
    <property type="match status" value="1"/>
</dbReference>
<dbReference type="InterPro" id="IPR017927">
    <property type="entry name" value="FAD-bd_FR_type"/>
</dbReference>
<dbReference type="CDD" id="cd06193">
    <property type="entry name" value="siderophore_interacting"/>
    <property type="match status" value="1"/>
</dbReference>
<dbReference type="Gene3D" id="2.40.30.10">
    <property type="entry name" value="Translation factors"/>
    <property type="match status" value="1"/>
</dbReference>
<gene>
    <name evidence="2" type="ORF">GCM10010979_27000</name>
</gene>
<comment type="caution">
    <text evidence="2">The sequence shown here is derived from an EMBL/GenBank/DDBJ whole genome shotgun (WGS) entry which is preliminary data.</text>
</comment>